<dbReference type="Proteomes" id="UP001165064">
    <property type="component" value="Unassembled WGS sequence"/>
</dbReference>
<evidence type="ECO:0000313" key="2">
    <source>
        <dbReference type="Proteomes" id="UP001165064"/>
    </source>
</evidence>
<gene>
    <name evidence="1" type="ORF">Amon02_000447900</name>
</gene>
<name>A0ACB5T3S0_AMBMO</name>
<protein>
    <submittedName>
        <fullName evidence="1">Unnamed protein product</fullName>
    </submittedName>
</protein>
<accession>A0ACB5T3S0</accession>
<keyword evidence="2" id="KW-1185">Reference proteome</keyword>
<dbReference type="EMBL" id="BSXS01003088">
    <property type="protein sequence ID" value="GME80486.1"/>
    <property type="molecule type" value="Genomic_DNA"/>
</dbReference>
<sequence length="283" mass="32758">MDSDSLLDNAIAEIIWEIVFNESLFENNSYHFGKFDKFVSEKLIKIKLRSDSLDIHNDEVAGFLQLRCCEYAFRWPEEDLFNIPVLSDEIAQKRRLAVGSIEYSTSLSCEACYLGNILELFEERKLSRLKLIKVYIDFYDIGLFDEKLVQIMIDWCRPKNIQDQYNKKRLVLSLRFNYVGPDEPIVSELFARLLEVNRFGDFEFDLLSGIWCKGADTYPLKSISNILDIVSFDSLNSRKLQCNAGLTLYAQSILSICKGLEFNDCNPNFGIRADPRFHLSSSK</sequence>
<comment type="caution">
    <text evidence="1">The sequence shown here is derived from an EMBL/GenBank/DDBJ whole genome shotgun (WGS) entry which is preliminary data.</text>
</comment>
<reference evidence="1" key="1">
    <citation type="submission" date="2023-04" db="EMBL/GenBank/DDBJ databases">
        <title>Ambrosiozyma monospora NBRC 10751.</title>
        <authorList>
            <person name="Ichikawa N."/>
            <person name="Sato H."/>
            <person name="Tonouchi N."/>
        </authorList>
    </citation>
    <scope>NUCLEOTIDE SEQUENCE</scope>
    <source>
        <strain evidence="1">NBRC 10751</strain>
    </source>
</reference>
<evidence type="ECO:0000313" key="1">
    <source>
        <dbReference type="EMBL" id="GME80486.1"/>
    </source>
</evidence>
<organism evidence="1 2">
    <name type="scientific">Ambrosiozyma monospora</name>
    <name type="common">Yeast</name>
    <name type="synonym">Endomycopsis monosporus</name>
    <dbReference type="NCBI Taxonomy" id="43982"/>
    <lineage>
        <taxon>Eukaryota</taxon>
        <taxon>Fungi</taxon>
        <taxon>Dikarya</taxon>
        <taxon>Ascomycota</taxon>
        <taxon>Saccharomycotina</taxon>
        <taxon>Pichiomycetes</taxon>
        <taxon>Pichiales</taxon>
        <taxon>Pichiaceae</taxon>
        <taxon>Ambrosiozyma</taxon>
    </lineage>
</organism>
<proteinExistence type="predicted"/>